<evidence type="ECO:0000313" key="3">
    <source>
        <dbReference type="Proteomes" id="UP000807025"/>
    </source>
</evidence>
<dbReference type="Proteomes" id="UP000807025">
    <property type="component" value="Unassembled WGS sequence"/>
</dbReference>
<gene>
    <name evidence="2" type="ORF">BDN71DRAFT_1436975</name>
</gene>
<reference evidence="2" key="1">
    <citation type="submission" date="2020-11" db="EMBL/GenBank/DDBJ databases">
        <authorList>
            <consortium name="DOE Joint Genome Institute"/>
            <person name="Ahrendt S."/>
            <person name="Riley R."/>
            <person name="Andreopoulos W."/>
            <person name="Labutti K."/>
            <person name="Pangilinan J."/>
            <person name="Ruiz-Duenas F.J."/>
            <person name="Barrasa J.M."/>
            <person name="Sanchez-Garcia M."/>
            <person name="Camarero S."/>
            <person name="Miyauchi S."/>
            <person name="Serrano A."/>
            <person name="Linde D."/>
            <person name="Babiker R."/>
            <person name="Drula E."/>
            <person name="Ayuso-Fernandez I."/>
            <person name="Pacheco R."/>
            <person name="Padilla G."/>
            <person name="Ferreira P."/>
            <person name="Barriuso J."/>
            <person name="Kellner H."/>
            <person name="Castanera R."/>
            <person name="Alfaro M."/>
            <person name="Ramirez L."/>
            <person name="Pisabarro A.G."/>
            <person name="Kuo A."/>
            <person name="Tritt A."/>
            <person name="Lipzen A."/>
            <person name="He G."/>
            <person name="Yan M."/>
            <person name="Ng V."/>
            <person name="Cullen D."/>
            <person name="Martin F."/>
            <person name="Rosso M.-N."/>
            <person name="Henrissat B."/>
            <person name="Hibbett D."/>
            <person name="Martinez A.T."/>
            <person name="Grigoriev I.V."/>
        </authorList>
    </citation>
    <scope>NUCLEOTIDE SEQUENCE</scope>
    <source>
        <strain evidence="2">ATCC 90797</strain>
    </source>
</reference>
<dbReference type="OrthoDB" id="3261690at2759"/>
<proteinExistence type="predicted"/>
<name>A0A9P5ZIK5_PLEER</name>
<comment type="caution">
    <text evidence="2">The sequence shown here is derived from an EMBL/GenBank/DDBJ whole genome shotgun (WGS) entry which is preliminary data.</text>
</comment>
<protein>
    <submittedName>
        <fullName evidence="2">Uncharacterized protein</fullName>
    </submittedName>
</protein>
<accession>A0A9P5ZIK5</accession>
<feature type="compositionally biased region" description="Gly residues" evidence="1">
    <location>
        <begin position="815"/>
        <end position="824"/>
    </location>
</feature>
<evidence type="ECO:0000256" key="1">
    <source>
        <dbReference type="SAM" id="MobiDB-lite"/>
    </source>
</evidence>
<organism evidence="2 3">
    <name type="scientific">Pleurotus eryngii</name>
    <name type="common">Boletus of the steppes</name>
    <dbReference type="NCBI Taxonomy" id="5323"/>
    <lineage>
        <taxon>Eukaryota</taxon>
        <taxon>Fungi</taxon>
        <taxon>Dikarya</taxon>
        <taxon>Basidiomycota</taxon>
        <taxon>Agaricomycotina</taxon>
        <taxon>Agaricomycetes</taxon>
        <taxon>Agaricomycetidae</taxon>
        <taxon>Agaricales</taxon>
        <taxon>Pleurotineae</taxon>
        <taxon>Pleurotaceae</taxon>
        <taxon>Pleurotus</taxon>
    </lineage>
</organism>
<feature type="region of interest" description="Disordered" evidence="1">
    <location>
        <begin position="874"/>
        <end position="978"/>
    </location>
</feature>
<keyword evidence="3" id="KW-1185">Reference proteome</keyword>
<evidence type="ECO:0000313" key="2">
    <source>
        <dbReference type="EMBL" id="KAF9487275.1"/>
    </source>
</evidence>
<dbReference type="EMBL" id="MU154795">
    <property type="protein sequence ID" value="KAF9487275.1"/>
    <property type="molecule type" value="Genomic_DNA"/>
</dbReference>
<sequence>MDITWIPLIQYGSPGVHLVKKWPKVVKKWHFWAITAKPKSTFLPLECQGRTAGAVVGGQMVDLGGGRMDGVSTVPVNGGMGSGCRKLFVDRWKESGGGVHGSHQWELSTSYMRHRWMGSRGANGVDRMKGRAAIDRIHRRGMSMTYGGRRQDLSAEGWVAGMKGVCGWMERFGRRRRREPSTPSMCDGVMGIGGRRVSTYGQEEMGSRGMGYDISGVDAVFGSTESGDMQWDVFGKGDVDSVHRWVPSVHQASSYSWQQVVERVWENVVHLWLFWVGRHFMSTPQPKKLGDFPSFLGRTYAILARISTLTGDYDGERAILWRKDAAPNLLSYVLGTTLNKAETVVHGVQFQEDINSHLLEIAGFRVAFPTPAGEKRITYVQAYTTNKSLTYHKQGFQHSQSLTGTAAMTGHPPKYCTDLTAAYMDAKQKNVAARLEVRLPLEFAVDYMLEFDDDVLRPSIVAYAHECNRSWCLVRMDAFSRLLSAMNDQSSEQTVTPSVTSTYATVVWMVNGVHSCPNSESGGQACRDVTIPFFEDYYATDLLAASFNDSLTEIEEEPIMDVGPDVTVQQQVFEDEGQPERTVEQKVQEIWAQFPCCILQKIGNPKGSGTLPSYCRIPQQDRQNVMINIMKETNLAKVFVQIQVSSSTIPWWCKAFEVCFPPKGHTMPKCLQTWTHMHYYMDWKTPVGSLQPNDADTVREALWHEFKNLTWIPCATSERPWRTDKQPLWTQLPPLNEPGPFSVSNTPGPQILWNPFEDPNIVWDPSVPLVIAPAGVALQVNGVTPAAQVADEDELSGDEAQAGALREISAANNGLPGGPRGGRGNRQESADEAHKPMIWELSRASTASSYCHGQPDRPSVQRPRSVITDFALPDLFAPSQNGTPGRPSAAPEGSLASNNRGGSSARDRASVVGSQHGYRLLAGPGRLTFSPQSLGCRSRREEEEEGEGEGEGSLKQGDIEPEPKRAKVARQDNNNNNNSNVEMMGMNVNMNHIVDIEALKQEEEDNKLLECKIVEIGNVDACRDSNTLTGLKGSGHGLPGCPQRQGEWVEMAMLQLDWVVVTQATCMPAEARGVEEGRRCHRSHLGAHTVEESSRGEWALLRASRVPMALRGMAEENTTVHPREGKPIVYQSPST</sequence>
<dbReference type="AlphaFoldDB" id="A0A9P5ZIK5"/>
<feature type="region of interest" description="Disordered" evidence="1">
    <location>
        <begin position="809"/>
        <end position="832"/>
    </location>
</feature>